<dbReference type="GO" id="GO:0140647">
    <property type="term" value="P:P450-containing electron transport chain"/>
    <property type="evidence" value="ECO:0007669"/>
    <property type="project" value="InterPro"/>
</dbReference>
<comment type="caution">
    <text evidence="9">The sequence shown here is derived from an EMBL/GenBank/DDBJ whole genome shotgun (WGS) entry which is preliminary data.</text>
</comment>
<evidence type="ECO:0000256" key="7">
    <source>
        <dbReference type="ARBA" id="ARBA00034078"/>
    </source>
</evidence>
<evidence type="ECO:0000256" key="1">
    <source>
        <dbReference type="ARBA" id="ARBA00010914"/>
    </source>
</evidence>
<proteinExistence type="inferred from homology"/>
<dbReference type="PROSITE" id="PS00814">
    <property type="entry name" value="ADX"/>
    <property type="match status" value="1"/>
</dbReference>
<dbReference type="PANTHER" id="PTHR23426:SF65">
    <property type="entry name" value="FERREDOXIN-2, MITOCHONDRIAL"/>
    <property type="match status" value="1"/>
</dbReference>
<keyword evidence="5" id="KW-0411">Iron-sulfur</keyword>
<keyword evidence="3" id="KW-0479">Metal-binding</keyword>
<evidence type="ECO:0000313" key="9">
    <source>
        <dbReference type="EMBL" id="GAA4945698.1"/>
    </source>
</evidence>
<keyword evidence="6" id="KW-0830">Ubiquinone</keyword>
<name>A0AAV3U3X1_9ALTE</name>
<protein>
    <submittedName>
        <fullName evidence="9">2Fe-2S iron-sulfur cluster-binding protein</fullName>
    </submittedName>
</protein>
<keyword evidence="2" id="KW-0001">2Fe-2S</keyword>
<evidence type="ECO:0000313" key="10">
    <source>
        <dbReference type="Proteomes" id="UP001409585"/>
    </source>
</evidence>
<dbReference type="CDD" id="cd00207">
    <property type="entry name" value="fer2"/>
    <property type="match status" value="1"/>
</dbReference>
<evidence type="ECO:0000256" key="4">
    <source>
        <dbReference type="ARBA" id="ARBA00023004"/>
    </source>
</evidence>
<dbReference type="GO" id="GO:0009055">
    <property type="term" value="F:electron transfer activity"/>
    <property type="evidence" value="ECO:0007669"/>
    <property type="project" value="TreeGrafter"/>
</dbReference>
<dbReference type="InterPro" id="IPR001041">
    <property type="entry name" value="2Fe-2S_ferredoxin-type"/>
</dbReference>
<dbReference type="PANTHER" id="PTHR23426">
    <property type="entry name" value="FERREDOXIN/ADRENODOXIN"/>
    <property type="match status" value="1"/>
</dbReference>
<dbReference type="GO" id="GO:0051537">
    <property type="term" value="F:2 iron, 2 sulfur cluster binding"/>
    <property type="evidence" value="ECO:0007669"/>
    <property type="project" value="UniProtKB-KW"/>
</dbReference>
<dbReference type="PROSITE" id="PS51085">
    <property type="entry name" value="2FE2S_FER_2"/>
    <property type="match status" value="1"/>
</dbReference>
<evidence type="ECO:0000259" key="8">
    <source>
        <dbReference type="PROSITE" id="PS51085"/>
    </source>
</evidence>
<dbReference type="Proteomes" id="UP001409585">
    <property type="component" value="Unassembled WGS sequence"/>
</dbReference>
<feature type="domain" description="2Fe-2S ferredoxin-type" evidence="8">
    <location>
        <begin position="2"/>
        <end position="105"/>
    </location>
</feature>
<accession>A0AAV3U3X1</accession>
<dbReference type="InterPro" id="IPR012675">
    <property type="entry name" value="Beta-grasp_dom_sf"/>
</dbReference>
<gene>
    <name evidence="9" type="ORF">GCM10025791_26130</name>
</gene>
<dbReference type="RefSeq" id="WP_345422807.1">
    <property type="nucleotide sequence ID" value="NZ_AP031496.1"/>
</dbReference>
<comment type="cofactor">
    <cofactor evidence="7">
        <name>[2Fe-2S] cluster</name>
        <dbReference type="ChEBI" id="CHEBI:190135"/>
    </cofactor>
</comment>
<comment type="similarity">
    <text evidence="1">Belongs to the adrenodoxin/putidaredoxin family.</text>
</comment>
<evidence type="ECO:0000256" key="5">
    <source>
        <dbReference type="ARBA" id="ARBA00023014"/>
    </source>
</evidence>
<dbReference type="InterPro" id="IPR001055">
    <property type="entry name" value="Adrenodoxin-like"/>
</dbReference>
<evidence type="ECO:0000256" key="2">
    <source>
        <dbReference type="ARBA" id="ARBA00022714"/>
    </source>
</evidence>
<dbReference type="GO" id="GO:0046872">
    <property type="term" value="F:metal ion binding"/>
    <property type="evidence" value="ECO:0007669"/>
    <property type="project" value="UniProtKB-KW"/>
</dbReference>
<organism evidence="9 10">
    <name type="scientific">Halioxenophilus aromaticivorans</name>
    <dbReference type="NCBI Taxonomy" id="1306992"/>
    <lineage>
        <taxon>Bacteria</taxon>
        <taxon>Pseudomonadati</taxon>
        <taxon>Pseudomonadota</taxon>
        <taxon>Gammaproteobacteria</taxon>
        <taxon>Alteromonadales</taxon>
        <taxon>Alteromonadaceae</taxon>
        <taxon>Halioxenophilus</taxon>
    </lineage>
</organism>
<reference evidence="10" key="1">
    <citation type="journal article" date="2019" name="Int. J. Syst. Evol. Microbiol.">
        <title>The Global Catalogue of Microorganisms (GCM) 10K type strain sequencing project: providing services to taxonomists for standard genome sequencing and annotation.</title>
        <authorList>
            <consortium name="The Broad Institute Genomics Platform"/>
            <consortium name="The Broad Institute Genome Sequencing Center for Infectious Disease"/>
            <person name="Wu L."/>
            <person name="Ma J."/>
        </authorList>
    </citation>
    <scope>NUCLEOTIDE SEQUENCE [LARGE SCALE GENOMIC DNA]</scope>
    <source>
        <strain evidence="10">JCM 19134</strain>
    </source>
</reference>
<evidence type="ECO:0000256" key="3">
    <source>
        <dbReference type="ARBA" id="ARBA00022723"/>
    </source>
</evidence>
<dbReference type="Pfam" id="PF00111">
    <property type="entry name" value="Fer2"/>
    <property type="match status" value="1"/>
</dbReference>
<evidence type="ECO:0000256" key="6">
    <source>
        <dbReference type="ARBA" id="ARBA00023075"/>
    </source>
</evidence>
<dbReference type="Gene3D" id="3.10.20.30">
    <property type="match status" value="1"/>
</dbReference>
<dbReference type="PRINTS" id="PR00355">
    <property type="entry name" value="ADRENODOXIN"/>
</dbReference>
<sequence length="106" mass="11404">MPTVVYIDHEETEHVVDVPNGDNLMQAALDNGVPSILGDCGGACACATCHVFVDPAWAEKVGPPSETEAEMLEGLIDPEPTSRLCCQIFMSDELDGVKVRLPESQF</sequence>
<dbReference type="SUPFAM" id="SSF54292">
    <property type="entry name" value="2Fe-2S ferredoxin-like"/>
    <property type="match status" value="1"/>
</dbReference>
<dbReference type="InterPro" id="IPR018298">
    <property type="entry name" value="Adrenodoxin_Fe-S_BS"/>
</dbReference>
<dbReference type="EMBL" id="BAABLX010000024">
    <property type="protein sequence ID" value="GAA4945698.1"/>
    <property type="molecule type" value="Genomic_DNA"/>
</dbReference>
<keyword evidence="10" id="KW-1185">Reference proteome</keyword>
<dbReference type="AlphaFoldDB" id="A0AAV3U3X1"/>
<dbReference type="InterPro" id="IPR036010">
    <property type="entry name" value="2Fe-2S_ferredoxin-like_sf"/>
</dbReference>
<keyword evidence="4" id="KW-0408">Iron</keyword>